<evidence type="ECO:0000313" key="2">
    <source>
        <dbReference type="Proteomes" id="UP000037122"/>
    </source>
</evidence>
<proteinExistence type="predicted"/>
<gene>
    <name evidence="1" type="ORF">QG37_01882</name>
</gene>
<dbReference type="Proteomes" id="UP000037122">
    <property type="component" value="Unassembled WGS sequence"/>
</dbReference>
<organism evidence="1 2">
    <name type="scientific">Candidozyma auris</name>
    <name type="common">Yeast</name>
    <name type="synonym">Candida auris</name>
    <dbReference type="NCBI Taxonomy" id="498019"/>
    <lineage>
        <taxon>Eukaryota</taxon>
        <taxon>Fungi</taxon>
        <taxon>Dikarya</taxon>
        <taxon>Ascomycota</taxon>
        <taxon>Saccharomycotina</taxon>
        <taxon>Pichiomycetes</taxon>
        <taxon>Metschnikowiaceae</taxon>
        <taxon>Candidozyma</taxon>
    </lineage>
</organism>
<dbReference type="EMBL" id="LGST01000016">
    <property type="protein sequence ID" value="KNE01009.1"/>
    <property type="molecule type" value="Genomic_DNA"/>
</dbReference>
<accession>A0A0L0P3Z2</accession>
<evidence type="ECO:0000313" key="1">
    <source>
        <dbReference type="EMBL" id="KNE01009.1"/>
    </source>
</evidence>
<reference evidence="2" key="1">
    <citation type="journal article" date="2015" name="BMC Genomics">
        <title>Draft genome of a commonly misdiagnosed multidrug resistant pathogen Candida auris.</title>
        <authorList>
            <person name="Chatterjee S."/>
            <person name="Alampalli S.V."/>
            <person name="Nageshan R.K."/>
            <person name="Chettiar S.T."/>
            <person name="Joshi S."/>
            <person name="Tatu U.S."/>
        </authorList>
    </citation>
    <scope>NUCLEOTIDE SEQUENCE [LARGE SCALE GENOMIC DNA]</scope>
    <source>
        <strain evidence="2">6684</strain>
    </source>
</reference>
<comment type="caution">
    <text evidence="1">The sequence shown here is derived from an EMBL/GenBank/DDBJ whole genome shotgun (WGS) entry which is preliminary data.</text>
</comment>
<dbReference type="VEuPathDB" id="FungiDB:QG37_01882"/>
<dbReference type="AlphaFoldDB" id="A0A0L0P3Z2"/>
<name>A0A0L0P3Z2_CANAR</name>
<sequence>MKWKVRLVIQSLQQPEKVYVSVYKNLAVLPAPMFVAAVRSCSLEGYSCHYASVVSQKRRGGEARLWGSWTNVQLALRNMPRNSQGDRRDDRYEAIPLGNIVKECPQTTIRL</sequence>
<protein>
    <submittedName>
        <fullName evidence="1">Uncharacterized protein</fullName>
    </submittedName>
</protein>